<evidence type="ECO:0000313" key="1">
    <source>
        <dbReference type="EMBL" id="XCM80558.1"/>
    </source>
</evidence>
<reference evidence="1" key="1">
    <citation type="submission" date="2024-06" db="EMBL/GenBank/DDBJ databases">
        <title>The genome sequences of Kitasatospora sp. strain HUAS MG31.</title>
        <authorList>
            <person name="Mo P."/>
        </authorList>
    </citation>
    <scope>NUCLEOTIDE SEQUENCE</scope>
    <source>
        <strain evidence="1">HUAS MG31</strain>
    </source>
</reference>
<organism evidence="1">
    <name type="scientific">Kitasatospora camelliae</name>
    <dbReference type="NCBI Taxonomy" id="3156397"/>
    <lineage>
        <taxon>Bacteria</taxon>
        <taxon>Bacillati</taxon>
        <taxon>Actinomycetota</taxon>
        <taxon>Actinomycetes</taxon>
        <taxon>Kitasatosporales</taxon>
        <taxon>Streptomycetaceae</taxon>
        <taxon>Kitasatospora</taxon>
    </lineage>
</organism>
<protein>
    <submittedName>
        <fullName evidence="1">Uncharacterized protein</fullName>
    </submittedName>
</protein>
<sequence length="87" mass="9497">MAGHYALLPLAVRTRAKVIAVIREELERIGAQEWLLPAVHPVELWQRSGRWAAATPTPWTSPCSARTAAGVVAGLVERARDEGRCTP</sequence>
<dbReference type="SUPFAM" id="SSF55681">
    <property type="entry name" value="Class II aaRS and biotin synthetases"/>
    <property type="match status" value="1"/>
</dbReference>
<proteinExistence type="predicted"/>
<accession>A0AAU8JZY1</accession>
<dbReference type="KEGG" id="kcm:ABWK59_17345"/>
<dbReference type="Gene3D" id="3.30.930.10">
    <property type="entry name" value="Bira Bifunctional Protein, Domain 2"/>
    <property type="match status" value="1"/>
</dbReference>
<dbReference type="EMBL" id="CP159872">
    <property type="protein sequence ID" value="XCM80558.1"/>
    <property type="molecule type" value="Genomic_DNA"/>
</dbReference>
<dbReference type="AlphaFoldDB" id="A0AAU8JZY1"/>
<gene>
    <name evidence="1" type="ORF">ABWK59_17345</name>
</gene>
<name>A0AAU8JZY1_9ACTN</name>
<dbReference type="InterPro" id="IPR045864">
    <property type="entry name" value="aa-tRNA-synth_II/BPL/LPL"/>
</dbReference>
<dbReference type="RefSeq" id="WP_354641495.1">
    <property type="nucleotide sequence ID" value="NZ_CP159872.1"/>
</dbReference>